<dbReference type="Gene3D" id="1.20.120.530">
    <property type="entry name" value="GntR ligand-binding domain-like"/>
    <property type="match status" value="1"/>
</dbReference>
<keyword evidence="7" id="KW-0223">Dioxygenase</keyword>
<dbReference type="PROSITE" id="PS51379">
    <property type="entry name" value="4FE4S_FER_2"/>
    <property type="match status" value="1"/>
</dbReference>
<dbReference type="InterPro" id="IPR047683">
    <property type="entry name" value="BenC-like_FAD_NAD-bd"/>
</dbReference>
<dbReference type="InterPro" id="IPR017896">
    <property type="entry name" value="4Fe4S_Fe-S-bd"/>
</dbReference>
<evidence type="ECO:0000256" key="4">
    <source>
        <dbReference type="ARBA" id="ARBA00023015"/>
    </source>
</evidence>
<dbReference type="InterPro" id="IPR008333">
    <property type="entry name" value="Cbr1-like_FAD-bd_dom"/>
</dbReference>
<dbReference type="PROSITE" id="PS00197">
    <property type="entry name" value="2FE2S_FER_1"/>
    <property type="match status" value="1"/>
</dbReference>
<dbReference type="InterPro" id="IPR006058">
    <property type="entry name" value="2Fe2S_fd_BS"/>
</dbReference>
<evidence type="ECO:0000313" key="8">
    <source>
        <dbReference type="Proteomes" id="UP000325576"/>
    </source>
</evidence>
<dbReference type="AlphaFoldDB" id="A0A0C2W9H5"/>
<dbReference type="InterPro" id="IPR036010">
    <property type="entry name" value="2Fe-2S_ferredoxin-like_sf"/>
</dbReference>
<dbReference type="Gene3D" id="3.10.20.30">
    <property type="match status" value="1"/>
</dbReference>
<dbReference type="InterPro" id="IPR050415">
    <property type="entry name" value="MRET"/>
</dbReference>
<protein>
    <submittedName>
        <fullName evidence="7">Benzene 1,2-dioxygenase</fullName>
    </submittedName>
</protein>
<keyword evidence="7" id="KW-0560">Oxidoreductase</keyword>
<dbReference type="PRINTS" id="PR00410">
    <property type="entry name" value="PHEHYDRXLASE"/>
</dbReference>
<dbReference type="GO" id="GO:0051537">
    <property type="term" value="F:2 iron, 2 sulfur cluster binding"/>
    <property type="evidence" value="ECO:0007669"/>
    <property type="project" value="UniProtKB-KW"/>
</dbReference>
<dbReference type="SMART" id="SM00895">
    <property type="entry name" value="FCD"/>
    <property type="match status" value="1"/>
</dbReference>
<dbReference type="CDD" id="cd06209">
    <property type="entry name" value="BenDO_FAD_NAD"/>
    <property type="match status" value="1"/>
</dbReference>
<dbReference type="Pfam" id="PF00175">
    <property type="entry name" value="NAD_binding_1"/>
    <property type="match status" value="1"/>
</dbReference>
<evidence type="ECO:0000256" key="5">
    <source>
        <dbReference type="ARBA" id="ARBA00023125"/>
    </source>
</evidence>
<dbReference type="InterPro" id="IPR017927">
    <property type="entry name" value="FAD-bd_FR_type"/>
</dbReference>
<dbReference type="PRINTS" id="PR00371">
    <property type="entry name" value="FPNCR"/>
</dbReference>
<dbReference type="InterPro" id="IPR017938">
    <property type="entry name" value="Riboflavin_synthase-like_b-brl"/>
</dbReference>
<dbReference type="NCBIfam" id="NF040810">
    <property type="entry name" value="BenC"/>
    <property type="match status" value="1"/>
</dbReference>
<dbReference type="Gene3D" id="2.40.30.10">
    <property type="entry name" value="Translation factors"/>
    <property type="match status" value="1"/>
</dbReference>
<comment type="cofactor">
    <cofactor evidence="1">
        <name>FAD</name>
        <dbReference type="ChEBI" id="CHEBI:57692"/>
    </cofactor>
</comment>
<gene>
    <name evidence="7" type="ORF">BS297_09410</name>
</gene>
<dbReference type="PANTHER" id="PTHR47354">
    <property type="entry name" value="NADH OXIDOREDUCTASE HCR"/>
    <property type="match status" value="1"/>
</dbReference>
<name>A0A0C2W9H5_RHOER</name>
<dbReference type="InterPro" id="IPR001041">
    <property type="entry name" value="2Fe-2S_ferredoxin-type"/>
</dbReference>
<dbReference type="InterPro" id="IPR001709">
    <property type="entry name" value="Flavoprot_Pyr_Nucl_cyt_Rdtase"/>
</dbReference>
<dbReference type="PROSITE" id="PS51085">
    <property type="entry name" value="2FE2S_FER_2"/>
    <property type="match status" value="1"/>
</dbReference>
<evidence type="ECO:0000256" key="2">
    <source>
        <dbReference type="ARBA" id="ARBA00022714"/>
    </source>
</evidence>
<evidence type="ECO:0000313" key="7">
    <source>
        <dbReference type="EMBL" id="KAB2585631.1"/>
    </source>
</evidence>
<dbReference type="SUPFAM" id="SSF48008">
    <property type="entry name" value="GntR ligand-binding domain-like"/>
    <property type="match status" value="1"/>
</dbReference>
<dbReference type="PROSITE" id="PS51384">
    <property type="entry name" value="FAD_FR"/>
    <property type="match status" value="1"/>
</dbReference>
<dbReference type="EMBL" id="MRBO01000304">
    <property type="protein sequence ID" value="KAB2585631.1"/>
    <property type="molecule type" value="Genomic_DNA"/>
</dbReference>
<comment type="caution">
    <text evidence="7">The sequence shown here is derived from an EMBL/GenBank/DDBJ whole genome shotgun (WGS) entry which is preliminary data.</text>
</comment>
<keyword evidence="2" id="KW-0408">Iron</keyword>
<keyword evidence="5" id="KW-0238">DNA-binding</keyword>
<organism evidence="7 8">
    <name type="scientific">Rhodococcus erythropolis</name>
    <name type="common">Arthrobacter picolinophilus</name>
    <dbReference type="NCBI Taxonomy" id="1833"/>
    <lineage>
        <taxon>Bacteria</taxon>
        <taxon>Bacillati</taxon>
        <taxon>Actinomycetota</taxon>
        <taxon>Actinomycetes</taxon>
        <taxon>Mycobacteriales</taxon>
        <taxon>Nocardiaceae</taxon>
        <taxon>Rhodococcus</taxon>
        <taxon>Rhodococcus erythropolis group</taxon>
    </lineage>
</organism>
<sequence>MSIQAAPTFQVALSFEDGITRFVECNTDETVADASYRARINIPLDCRDGACGTCKSLCESGTFDAGDYIEEALTDDEAEQGYCLPCQMVPESDLVLQIPTTSAVAKTAAGSYTSTITEIIRHSDSTVGFTVAVDNRADLVFLPGQYVNILVPGTEATRSYSFSSGPEVESASFLVKITPGGLMSEYLSQRAQVGDTLELTGPMGSFFLRSGQRRALLLGGGTGLAPLLSILEKMRAESSTRPVHLVYGVSSDTDLVELDKLHDYAESLPQFTFDYCVSDPDSTAPNKGYVTGLIEPDHLDDGNVDVYLCGPPPMVEAVRLHFNDVSITPTNFYFEKFNNAAAPADSPATSAEETTAGTYEIGEEHLPVTESDAQFDARMALELGAMELTIGRLTPAQLTEYRILAENSATSIDRDHFTDAAAFTETNALFHDFLFRCTGNEVLLQAYHRLEVTQLMNRVLRTADWVDEHVAEDHSRIVRAFEQNDRATARDLIVRHSEHAKSTMHRAITDARESVAS</sequence>
<accession>A0A0C2W9H5</accession>
<dbReference type="Gene3D" id="3.40.50.80">
    <property type="entry name" value="Nucleotide-binding domain of ferredoxin-NADP reductase (FNR) module"/>
    <property type="match status" value="1"/>
</dbReference>
<dbReference type="SUPFAM" id="SSF54292">
    <property type="entry name" value="2Fe-2S ferredoxin-like"/>
    <property type="match status" value="1"/>
</dbReference>
<keyword evidence="2" id="KW-0479">Metal-binding</keyword>
<dbReference type="SUPFAM" id="SSF63380">
    <property type="entry name" value="Riboflavin synthase domain-like"/>
    <property type="match status" value="1"/>
</dbReference>
<evidence type="ECO:0000256" key="3">
    <source>
        <dbReference type="ARBA" id="ARBA00023014"/>
    </source>
</evidence>
<reference evidence="7 8" key="1">
    <citation type="journal article" date="2017" name="Poromechanics V (2013)">
        <title>Genomic Characterization of the Arsenic-Tolerant Actinobacterium, &lt;i&gt;Rhodococcus erythropolis&lt;/i&gt; S43.</title>
        <authorList>
            <person name="Retamal-Morales G."/>
            <person name="Mehnert M."/>
            <person name="Schwabe R."/>
            <person name="Tischler D."/>
            <person name="Schloemann M."/>
            <person name="Levican G.J."/>
        </authorList>
    </citation>
    <scope>NUCLEOTIDE SEQUENCE [LARGE SCALE GENOMIC DNA]</scope>
    <source>
        <strain evidence="7 8">S43</strain>
    </source>
</reference>
<evidence type="ECO:0000256" key="1">
    <source>
        <dbReference type="ARBA" id="ARBA00001974"/>
    </source>
</evidence>
<dbReference type="InterPro" id="IPR011711">
    <property type="entry name" value="GntR_C"/>
</dbReference>
<dbReference type="InterPro" id="IPR012675">
    <property type="entry name" value="Beta-grasp_dom_sf"/>
</dbReference>
<evidence type="ECO:0000256" key="6">
    <source>
        <dbReference type="ARBA" id="ARBA00023163"/>
    </source>
</evidence>
<keyword evidence="3" id="KW-0411">Iron-sulfur</keyword>
<keyword evidence="6" id="KW-0804">Transcription</keyword>
<dbReference type="PANTHER" id="PTHR47354:SF5">
    <property type="entry name" value="PROTEIN RFBI"/>
    <property type="match status" value="1"/>
</dbReference>
<dbReference type="InterPro" id="IPR001433">
    <property type="entry name" value="OxRdtase_FAD/NAD-bd"/>
</dbReference>
<dbReference type="SUPFAM" id="SSF52343">
    <property type="entry name" value="Ferredoxin reductase-like, C-terminal NADP-linked domain"/>
    <property type="match status" value="1"/>
</dbReference>
<dbReference type="InterPro" id="IPR039261">
    <property type="entry name" value="FNR_nucleotide-bd"/>
</dbReference>
<keyword evidence="4" id="KW-0805">Transcription regulation</keyword>
<proteinExistence type="predicted"/>
<dbReference type="InterPro" id="IPR008920">
    <property type="entry name" value="TF_FadR/GntR_C"/>
</dbReference>
<dbReference type="Pfam" id="PF00111">
    <property type="entry name" value="Fer2"/>
    <property type="match status" value="1"/>
</dbReference>
<dbReference type="Pfam" id="PF00970">
    <property type="entry name" value="FAD_binding_6"/>
    <property type="match status" value="1"/>
</dbReference>
<dbReference type="Pfam" id="PF07729">
    <property type="entry name" value="FCD"/>
    <property type="match status" value="1"/>
</dbReference>
<dbReference type="CDD" id="cd00207">
    <property type="entry name" value="fer2"/>
    <property type="match status" value="1"/>
</dbReference>
<keyword evidence="2" id="KW-0001">2Fe-2S</keyword>
<dbReference type="GO" id="GO:0003677">
    <property type="term" value="F:DNA binding"/>
    <property type="evidence" value="ECO:0007669"/>
    <property type="project" value="UniProtKB-KW"/>
</dbReference>
<dbReference type="Proteomes" id="UP000325576">
    <property type="component" value="Unassembled WGS sequence"/>
</dbReference>
<dbReference type="GO" id="GO:0051213">
    <property type="term" value="F:dioxygenase activity"/>
    <property type="evidence" value="ECO:0007669"/>
    <property type="project" value="UniProtKB-KW"/>
</dbReference>